<keyword evidence="7" id="KW-1185">Reference proteome</keyword>
<evidence type="ECO:0000313" key="7">
    <source>
        <dbReference type="Proteomes" id="UP001168821"/>
    </source>
</evidence>
<name>A0AA38I5F9_9CUCU</name>
<organism evidence="6 7">
    <name type="scientific">Zophobas morio</name>
    <dbReference type="NCBI Taxonomy" id="2755281"/>
    <lineage>
        <taxon>Eukaryota</taxon>
        <taxon>Metazoa</taxon>
        <taxon>Ecdysozoa</taxon>
        <taxon>Arthropoda</taxon>
        <taxon>Hexapoda</taxon>
        <taxon>Insecta</taxon>
        <taxon>Pterygota</taxon>
        <taxon>Neoptera</taxon>
        <taxon>Endopterygota</taxon>
        <taxon>Coleoptera</taxon>
        <taxon>Polyphaga</taxon>
        <taxon>Cucujiformia</taxon>
        <taxon>Tenebrionidae</taxon>
        <taxon>Zophobas</taxon>
    </lineage>
</organism>
<evidence type="ECO:0000256" key="1">
    <source>
        <dbReference type="ARBA" id="ARBA00022723"/>
    </source>
</evidence>
<evidence type="ECO:0000256" key="3">
    <source>
        <dbReference type="ARBA" id="ARBA00022833"/>
    </source>
</evidence>
<dbReference type="AlphaFoldDB" id="A0AA38I5F9"/>
<evidence type="ECO:0000256" key="2">
    <source>
        <dbReference type="ARBA" id="ARBA00022771"/>
    </source>
</evidence>
<dbReference type="InterPro" id="IPR019787">
    <property type="entry name" value="Znf_PHD-finger"/>
</dbReference>
<accession>A0AA38I5F9</accession>
<keyword evidence="3" id="KW-0862">Zinc</keyword>
<proteinExistence type="predicted"/>
<dbReference type="InterPro" id="IPR011011">
    <property type="entry name" value="Znf_FYVE_PHD"/>
</dbReference>
<evidence type="ECO:0000313" key="6">
    <source>
        <dbReference type="EMBL" id="KAJ3649607.1"/>
    </source>
</evidence>
<evidence type="ECO:0000256" key="4">
    <source>
        <dbReference type="PROSITE-ProRule" id="PRU00146"/>
    </source>
</evidence>
<feature type="domain" description="PHD-type" evidence="5">
    <location>
        <begin position="2"/>
        <end position="60"/>
    </location>
</feature>
<dbReference type="InterPro" id="IPR001965">
    <property type="entry name" value="Znf_PHD"/>
</dbReference>
<dbReference type="Proteomes" id="UP001168821">
    <property type="component" value="Unassembled WGS sequence"/>
</dbReference>
<dbReference type="Gene3D" id="3.30.40.10">
    <property type="entry name" value="Zinc/RING finger domain, C3HC4 (zinc finger)"/>
    <property type="match status" value="1"/>
</dbReference>
<dbReference type="PROSITE" id="PS01359">
    <property type="entry name" value="ZF_PHD_1"/>
    <property type="match status" value="1"/>
</dbReference>
<comment type="caution">
    <text evidence="6">The sequence shown here is derived from an EMBL/GenBank/DDBJ whole genome shotgun (WGS) entry which is preliminary data.</text>
</comment>
<evidence type="ECO:0000259" key="5">
    <source>
        <dbReference type="PROSITE" id="PS50016"/>
    </source>
</evidence>
<keyword evidence="1" id="KW-0479">Metal-binding</keyword>
<dbReference type="EMBL" id="JALNTZ010000006">
    <property type="protein sequence ID" value="KAJ3649607.1"/>
    <property type="molecule type" value="Genomic_DNA"/>
</dbReference>
<gene>
    <name evidence="6" type="ORF">Zmor_021339</name>
</gene>
<dbReference type="InterPro" id="IPR013083">
    <property type="entry name" value="Znf_RING/FYVE/PHD"/>
</dbReference>
<protein>
    <recommendedName>
        <fullName evidence="5">PHD-type domain-containing protein</fullName>
    </recommendedName>
</protein>
<reference evidence="6" key="1">
    <citation type="journal article" date="2023" name="G3 (Bethesda)">
        <title>Whole genome assemblies of Zophobas morio and Tenebrio molitor.</title>
        <authorList>
            <person name="Kaur S."/>
            <person name="Stinson S.A."/>
            <person name="diCenzo G.C."/>
        </authorList>
    </citation>
    <scope>NUCLEOTIDE SEQUENCE</scope>
    <source>
        <strain evidence="6">QUZm001</strain>
    </source>
</reference>
<dbReference type="SMART" id="SM00249">
    <property type="entry name" value="PHD"/>
    <property type="match status" value="1"/>
</dbReference>
<dbReference type="GO" id="GO:0008270">
    <property type="term" value="F:zinc ion binding"/>
    <property type="evidence" value="ECO:0007669"/>
    <property type="project" value="UniProtKB-KW"/>
</dbReference>
<dbReference type="SUPFAM" id="SSF57903">
    <property type="entry name" value="FYVE/PHD zinc finger"/>
    <property type="match status" value="1"/>
</dbReference>
<sequence>MLTPCGECLGAINDNNLSVLCAGVCSKRFHTSCVNISPELFRQFKHVPGLSWKCVNCDRMCFSVDHVSLQGFLERKYDEMLNNLNSVFDDLKNKFLEVAESKLSAEKPNVVEETVKYSDLLKNKTQPAVIVMPKNKVQTAIKTKTDINKNINPVDSQLTIAKVKNVKEGGILVGFSSKEENLRFKKIAREKLAEDYEIKEIKGVQPRIKVVGMTQVYQDDEISGFVEYAVRKNCTAINLNIECSVVKFFPTRKKSNIHQAVLQVDKISYDALMKAGNLFIGYDYCNVFDAVEVLRCYNCNGFHHSSKHCTGKKSCPKCGISDGLDHTYSNCTAVELKCVNCFKSVQENKELLDFKHGAWDLSCPTYRREVEKFKKDLLLNK</sequence>
<dbReference type="PROSITE" id="PS50016">
    <property type="entry name" value="ZF_PHD_2"/>
    <property type="match status" value="1"/>
</dbReference>
<dbReference type="InterPro" id="IPR019786">
    <property type="entry name" value="Zinc_finger_PHD-type_CS"/>
</dbReference>
<keyword evidence="2 4" id="KW-0863">Zinc-finger</keyword>